<accession>A0AAW3T3F4</accession>
<dbReference type="PANTHER" id="PTHR11614">
    <property type="entry name" value="PHOSPHOLIPASE-RELATED"/>
    <property type="match status" value="1"/>
</dbReference>
<dbReference type="AlphaFoldDB" id="A0AAW3T3F4"/>
<dbReference type="EMBL" id="JACGXP010000001">
    <property type="protein sequence ID" value="MBA8989864.1"/>
    <property type="molecule type" value="Genomic_DNA"/>
</dbReference>
<name>A0AAW3T3F4_9MICO</name>
<proteinExistence type="predicted"/>
<keyword evidence="2" id="KW-0378">Hydrolase</keyword>
<organism evidence="2 3">
    <name type="scientific">Curtobacterium pusillum</name>
    <dbReference type="NCBI Taxonomy" id="69373"/>
    <lineage>
        <taxon>Bacteria</taxon>
        <taxon>Bacillati</taxon>
        <taxon>Actinomycetota</taxon>
        <taxon>Actinomycetes</taxon>
        <taxon>Micrococcales</taxon>
        <taxon>Microbacteriaceae</taxon>
        <taxon>Curtobacterium</taxon>
    </lineage>
</organism>
<protein>
    <submittedName>
        <fullName evidence="2">Alpha-beta hydrolase superfamily lysophospholipase</fullName>
    </submittedName>
</protein>
<gene>
    <name evidence="2" type="ORF">FHW23_001096</name>
</gene>
<dbReference type="GO" id="GO:0016787">
    <property type="term" value="F:hydrolase activity"/>
    <property type="evidence" value="ECO:0007669"/>
    <property type="project" value="UniProtKB-KW"/>
</dbReference>
<evidence type="ECO:0000313" key="2">
    <source>
        <dbReference type="EMBL" id="MBA8989864.1"/>
    </source>
</evidence>
<dbReference type="InterPro" id="IPR029058">
    <property type="entry name" value="AB_hydrolase_fold"/>
</dbReference>
<evidence type="ECO:0000313" key="3">
    <source>
        <dbReference type="Proteomes" id="UP000590225"/>
    </source>
</evidence>
<dbReference type="Proteomes" id="UP000590225">
    <property type="component" value="Unassembled WGS sequence"/>
</dbReference>
<reference evidence="2 3" key="1">
    <citation type="submission" date="2020-07" db="EMBL/GenBank/DDBJ databases">
        <title>Above-ground endophytic microbial communities from plants in different locations in the United States.</title>
        <authorList>
            <person name="Frank C."/>
        </authorList>
    </citation>
    <scope>NUCLEOTIDE SEQUENCE [LARGE SCALE GENOMIC DNA]</scope>
    <source>
        <strain evidence="2 3">WPL5_2</strain>
    </source>
</reference>
<comment type="caution">
    <text evidence="2">The sequence shown here is derived from an EMBL/GenBank/DDBJ whole genome shotgun (WGS) entry which is preliminary data.</text>
</comment>
<dbReference type="RefSeq" id="WP_182515411.1">
    <property type="nucleotide sequence ID" value="NZ_JACGXP010000001.1"/>
</dbReference>
<feature type="domain" description="Serine aminopeptidase S33" evidence="1">
    <location>
        <begin position="30"/>
        <end position="271"/>
    </location>
</feature>
<dbReference type="SUPFAM" id="SSF53474">
    <property type="entry name" value="alpha/beta-Hydrolases"/>
    <property type="match status" value="1"/>
</dbReference>
<evidence type="ECO:0000259" key="1">
    <source>
        <dbReference type="Pfam" id="PF12146"/>
    </source>
</evidence>
<dbReference type="Pfam" id="PF12146">
    <property type="entry name" value="Hydrolase_4"/>
    <property type="match status" value="1"/>
</dbReference>
<sequence length="292" mass="31343">MPTFSAARGDSSFTDAHGVEIVYSTWRAARPKGIVQIAHGVGEHGLRYEPLAQDLVRAGYTVHANDHRGHGRTGLAQWDGDHAKLGRLGPGGLRAAIAAVEQMTAVARADTPGIPLVLLGHSWGSLMAQRIVNTSSGSYDGVVLSASAYRLPGWMNSGDLNARHAGSGPTKFEWLTRDRAIIDAVSVDPLAVEADVVGLFGVRDALRLLGVPRRGIPHDLPMLLQVGSEDTLGGPRSIERLAQAYRRRGRLSDVSVKVYEGARHEVYNETNRAEVIADLVAWLDRVTAGGRA</sequence>
<dbReference type="InterPro" id="IPR022742">
    <property type="entry name" value="Hydrolase_4"/>
</dbReference>
<dbReference type="InterPro" id="IPR051044">
    <property type="entry name" value="MAG_DAG_Lipase"/>
</dbReference>
<dbReference type="Gene3D" id="3.40.50.1820">
    <property type="entry name" value="alpha/beta hydrolase"/>
    <property type="match status" value="1"/>
</dbReference>